<feature type="binding site" evidence="5">
    <location>
        <position position="76"/>
    </location>
    <ligand>
        <name>Zn(2+)</name>
        <dbReference type="ChEBI" id="CHEBI:29105"/>
    </ligand>
</feature>
<evidence type="ECO:0000256" key="1">
    <source>
        <dbReference type="ARBA" id="ARBA00001052"/>
    </source>
</evidence>
<evidence type="ECO:0000256" key="4">
    <source>
        <dbReference type="ARBA" id="ARBA00022801"/>
    </source>
</evidence>
<dbReference type="GO" id="GO:0006729">
    <property type="term" value="P:tetrahydrobiopterin biosynthetic process"/>
    <property type="evidence" value="ECO:0007669"/>
    <property type="project" value="TreeGrafter"/>
</dbReference>
<keyword evidence="3 5" id="KW-0554">One-carbon metabolism</keyword>
<dbReference type="SUPFAM" id="SSF55620">
    <property type="entry name" value="Tetrahydrobiopterin biosynthesis enzymes-like"/>
    <property type="match status" value="1"/>
</dbReference>
<evidence type="ECO:0000313" key="7">
    <source>
        <dbReference type="EMBL" id="TSC65453.1"/>
    </source>
</evidence>
<keyword evidence="5" id="KW-0862">Zinc</keyword>
<dbReference type="UniPathway" id="UPA00848">
    <property type="reaction ID" value="UER00151"/>
</dbReference>
<dbReference type="Gene3D" id="1.10.286.10">
    <property type="match status" value="1"/>
</dbReference>
<gene>
    <name evidence="5" type="primary">folE</name>
    <name evidence="7" type="ORF">CEO22_473</name>
</gene>
<dbReference type="InterPro" id="IPR043133">
    <property type="entry name" value="GTP-CH-I_C/QueF"/>
</dbReference>
<dbReference type="GO" id="GO:0005525">
    <property type="term" value="F:GTP binding"/>
    <property type="evidence" value="ECO:0007669"/>
    <property type="project" value="UniProtKB-KW"/>
</dbReference>
<dbReference type="NCBIfam" id="NF006826">
    <property type="entry name" value="PRK09347.1-3"/>
    <property type="match status" value="1"/>
</dbReference>
<comment type="caution">
    <text evidence="7">The sequence shown here is derived from an EMBL/GenBank/DDBJ whole genome shotgun (WGS) entry which is preliminary data.</text>
</comment>
<dbReference type="Proteomes" id="UP000316253">
    <property type="component" value="Unassembled WGS sequence"/>
</dbReference>
<dbReference type="GO" id="GO:0006730">
    <property type="term" value="P:one-carbon metabolic process"/>
    <property type="evidence" value="ECO:0007669"/>
    <property type="project" value="UniProtKB-UniRule"/>
</dbReference>
<dbReference type="GO" id="GO:0046654">
    <property type="term" value="P:tetrahydrofolate biosynthetic process"/>
    <property type="evidence" value="ECO:0007669"/>
    <property type="project" value="UniProtKB-UniRule"/>
</dbReference>
<dbReference type="EMBL" id="VMFD01000042">
    <property type="protein sequence ID" value="TSC65453.1"/>
    <property type="molecule type" value="Genomic_DNA"/>
</dbReference>
<dbReference type="GO" id="GO:0008270">
    <property type="term" value="F:zinc ion binding"/>
    <property type="evidence" value="ECO:0007669"/>
    <property type="project" value="UniProtKB-UniRule"/>
</dbReference>
<dbReference type="InterPro" id="IPR043134">
    <property type="entry name" value="GTP-CH-I_N"/>
</dbReference>
<name>A0A554JAR2_9BACT</name>
<dbReference type="AlphaFoldDB" id="A0A554JAR2"/>
<dbReference type="InterPro" id="IPR020602">
    <property type="entry name" value="GTP_CycHdrlase_I_dom"/>
</dbReference>
<reference evidence="7 8" key="1">
    <citation type="submission" date="2017-08" db="EMBL/GenBank/DDBJ databases">
        <title>Mechanisms for carbon and nitrogen cycling indicate functional differentiation within the Candidate Phyla Radiation.</title>
        <authorList>
            <person name="Danczak R.E."/>
            <person name="Johnston M.D."/>
            <person name="Kenah C."/>
            <person name="Slattery M."/>
            <person name="Wrighton K.C."/>
            <person name="Wilkins M.J."/>
        </authorList>
    </citation>
    <scope>NUCLEOTIDE SEQUENCE [LARGE SCALE GENOMIC DNA]</scope>
    <source>
        <strain evidence="7">Gr01-1014_85</strain>
    </source>
</reference>
<evidence type="ECO:0000256" key="2">
    <source>
        <dbReference type="ARBA" id="ARBA00005080"/>
    </source>
</evidence>
<dbReference type="EC" id="3.5.4.16" evidence="5"/>
<dbReference type="GO" id="GO:0005737">
    <property type="term" value="C:cytoplasm"/>
    <property type="evidence" value="ECO:0007669"/>
    <property type="project" value="TreeGrafter"/>
</dbReference>
<dbReference type="PANTHER" id="PTHR11109">
    <property type="entry name" value="GTP CYCLOHYDROLASE I"/>
    <property type="match status" value="1"/>
</dbReference>
<protein>
    <recommendedName>
        <fullName evidence="5">GTP cyclohydrolase 1</fullName>
        <ecNumber evidence="5">3.5.4.16</ecNumber>
    </recommendedName>
    <alternativeName>
        <fullName evidence="5">GTP cyclohydrolase I</fullName>
        <shortName evidence="5">GTP-CH-I</shortName>
    </alternativeName>
</protein>
<dbReference type="PROSITE" id="PS00859">
    <property type="entry name" value="GTP_CYCLOHYDROL_1_1"/>
    <property type="match status" value="1"/>
</dbReference>
<sequence length="184" mass="20741">MNQFNEQKITEGIKLLIEGLGEDLTRPGLIDTPERVARAWKEWCRGYTPFNLPLTTFPSDYVGMIVRKDIPFQSFCEHHLAIYQGTIDLAYVPDGKVLGLSKIIRFCQHYSARLSIQEDLTDDILNRFNQAVQPKGVAIKMSACHSCEGSRGVKVPDVPTVTFATSGVFQERPELVGQFHSLIR</sequence>
<evidence type="ECO:0000259" key="6">
    <source>
        <dbReference type="Pfam" id="PF01227"/>
    </source>
</evidence>
<keyword evidence="5" id="KW-0342">GTP-binding</keyword>
<keyword evidence="5" id="KW-0479">Metal-binding</keyword>
<feature type="domain" description="GTP cyclohydrolase I" evidence="6">
    <location>
        <begin position="10"/>
        <end position="183"/>
    </location>
</feature>
<organism evidence="7 8">
    <name type="scientific">Candidatus Berkelbacteria bacterium Gr01-1014_85</name>
    <dbReference type="NCBI Taxonomy" id="2017150"/>
    <lineage>
        <taxon>Bacteria</taxon>
        <taxon>Candidatus Berkelbacteria</taxon>
    </lineage>
</organism>
<dbReference type="InterPro" id="IPR018234">
    <property type="entry name" value="GTP_CycHdrlase_I_CS"/>
</dbReference>
<evidence type="ECO:0000256" key="3">
    <source>
        <dbReference type="ARBA" id="ARBA00022563"/>
    </source>
</evidence>
<comment type="pathway">
    <text evidence="2 5">Cofactor biosynthesis; 7,8-dihydroneopterin triphosphate biosynthesis; 7,8-dihydroneopterin triphosphate from GTP: step 1/1.</text>
</comment>
<dbReference type="InterPro" id="IPR001474">
    <property type="entry name" value="GTP_CycHdrlase_I"/>
</dbReference>
<comment type="catalytic activity">
    <reaction evidence="1 5">
        <text>GTP + H2O = 7,8-dihydroneopterin 3'-triphosphate + formate + H(+)</text>
        <dbReference type="Rhea" id="RHEA:17473"/>
        <dbReference type="ChEBI" id="CHEBI:15377"/>
        <dbReference type="ChEBI" id="CHEBI:15378"/>
        <dbReference type="ChEBI" id="CHEBI:15740"/>
        <dbReference type="ChEBI" id="CHEBI:37565"/>
        <dbReference type="ChEBI" id="CHEBI:58462"/>
        <dbReference type="EC" id="3.5.4.16"/>
    </reaction>
</comment>
<dbReference type="PANTHER" id="PTHR11109:SF7">
    <property type="entry name" value="GTP CYCLOHYDROLASE 1"/>
    <property type="match status" value="1"/>
</dbReference>
<feature type="binding site" evidence="5">
    <location>
        <position position="147"/>
    </location>
    <ligand>
        <name>Zn(2+)</name>
        <dbReference type="ChEBI" id="CHEBI:29105"/>
    </ligand>
</feature>
<comment type="subunit">
    <text evidence="5">Homopolymer.</text>
</comment>
<evidence type="ECO:0000313" key="8">
    <source>
        <dbReference type="Proteomes" id="UP000316253"/>
    </source>
</evidence>
<dbReference type="Pfam" id="PF01227">
    <property type="entry name" value="GTP_cyclohydroI"/>
    <property type="match status" value="1"/>
</dbReference>
<keyword evidence="4 5" id="KW-0378">Hydrolase</keyword>
<proteinExistence type="inferred from homology"/>
<feature type="binding site" evidence="5">
    <location>
        <position position="79"/>
    </location>
    <ligand>
        <name>Zn(2+)</name>
        <dbReference type="ChEBI" id="CHEBI:29105"/>
    </ligand>
</feature>
<dbReference type="HAMAP" id="MF_00223">
    <property type="entry name" value="FolE"/>
    <property type="match status" value="1"/>
</dbReference>
<evidence type="ECO:0000256" key="5">
    <source>
        <dbReference type="HAMAP-Rule" id="MF_00223"/>
    </source>
</evidence>
<dbReference type="GO" id="GO:0003934">
    <property type="term" value="F:GTP cyclohydrolase I activity"/>
    <property type="evidence" value="ECO:0007669"/>
    <property type="project" value="UniProtKB-UniRule"/>
</dbReference>
<comment type="similarity">
    <text evidence="5">Belongs to the GTP cyclohydrolase I family.</text>
</comment>
<accession>A0A554JAR2</accession>
<keyword evidence="5" id="KW-0547">Nucleotide-binding</keyword>
<dbReference type="Gene3D" id="3.30.1130.10">
    <property type="match status" value="1"/>
</dbReference>